<dbReference type="RefSeq" id="XP_009525106.1">
    <property type="nucleotide sequence ID" value="XM_009526811.1"/>
</dbReference>
<reference evidence="2 3" key="1">
    <citation type="journal article" date="2006" name="Science">
        <title>Phytophthora genome sequences uncover evolutionary origins and mechanisms of pathogenesis.</title>
        <authorList>
            <person name="Tyler B.M."/>
            <person name="Tripathy S."/>
            <person name="Zhang X."/>
            <person name="Dehal P."/>
            <person name="Jiang R.H."/>
            <person name="Aerts A."/>
            <person name="Arredondo F.D."/>
            <person name="Baxter L."/>
            <person name="Bensasson D."/>
            <person name="Beynon J.L."/>
            <person name="Chapman J."/>
            <person name="Damasceno C.M."/>
            <person name="Dorrance A.E."/>
            <person name="Dou D."/>
            <person name="Dickerman A.W."/>
            <person name="Dubchak I.L."/>
            <person name="Garbelotto M."/>
            <person name="Gijzen M."/>
            <person name="Gordon S.G."/>
            <person name="Govers F."/>
            <person name="Grunwald N.J."/>
            <person name="Huang W."/>
            <person name="Ivors K.L."/>
            <person name="Jones R.W."/>
            <person name="Kamoun S."/>
            <person name="Krampis K."/>
            <person name="Lamour K.H."/>
            <person name="Lee M.K."/>
            <person name="McDonald W.H."/>
            <person name="Medina M."/>
            <person name="Meijer H.J."/>
            <person name="Nordberg E.K."/>
            <person name="Maclean D.J."/>
            <person name="Ospina-Giraldo M.D."/>
            <person name="Morris P.F."/>
            <person name="Phuntumart V."/>
            <person name="Putnam N.H."/>
            <person name="Rash S."/>
            <person name="Rose J.K."/>
            <person name="Sakihama Y."/>
            <person name="Salamov A.A."/>
            <person name="Savidor A."/>
            <person name="Scheuring C.F."/>
            <person name="Smith B.M."/>
            <person name="Sobral B.W."/>
            <person name="Terry A."/>
            <person name="Torto-Alalibo T.A."/>
            <person name="Win J."/>
            <person name="Xu Z."/>
            <person name="Zhang H."/>
            <person name="Grigoriev I.V."/>
            <person name="Rokhsar D.S."/>
            <person name="Boore J.L."/>
        </authorList>
    </citation>
    <scope>NUCLEOTIDE SEQUENCE [LARGE SCALE GENOMIC DNA]</scope>
    <source>
        <strain evidence="2 3">P6497</strain>
    </source>
</reference>
<name>G4Z6E1_PHYSP</name>
<organism evidence="2 3">
    <name type="scientific">Phytophthora sojae (strain P6497)</name>
    <name type="common">Soybean stem and root rot agent</name>
    <name type="synonym">Phytophthora megasperma f. sp. glycines</name>
    <dbReference type="NCBI Taxonomy" id="1094619"/>
    <lineage>
        <taxon>Eukaryota</taxon>
        <taxon>Sar</taxon>
        <taxon>Stramenopiles</taxon>
        <taxon>Oomycota</taxon>
        <taxon>Peronosporomycetes</taxon>
        <taxon>Peronosporales</taxon>
        <taxon>Peronosporaceae</taxon>
        <taxon>Phytophthora</taxon>
    </lineage>
</organism>
<accession>G4Z6E1</accession>
<dbReference type="AlphaFoldDB" id="G4Z6E1"/>
<evidence type="ECO:0000313" key="3">
    <source>
        <dbReference type="Proteomes" id="UP000002640"/>
    </source>
</evidence>
<dbReference type="EMBL" id="JH159153">
    <property type="protein sequence ID" value="EGZ22389.1"/>
    <property type="molecule type" value="Genomic_DNA"/>
</dbReference>
<gene>
    <name evidence="2" type="ORF">PHYSODRAFT_330199</name>
</gene>
<evidence type="ECO:0000313" key="2">
    <source>
        <dbReference type="EMBL" id="EGZ22389.1"/>
    </source>
</evidence>
<feature type="region of interest" description="Disordered" evidence="1">
    <location>
        <begin position="63"/>
        <end position="84"/>
    </location>
</feature>
<dbReference type="KEGG" id="psoj:PHYSODRAFT_330199"/>
<sequence>MEPRLPEALRLPRMAGREGDLRRVFVSVLALSVSRPPKSTPLPLPLPLCACVLLPVYQPLAASESGPEGGSKETEQSSSGGVSAHYEHVHDPCALVDKHDDELVMAWTRTTPAEAQQTLRHAAVFVLTDPIYWDAELPIGLLFVYTIKRDSNGERENIPLYSA</sequence>
<protein>
    <submittedName>
        <fullName evidence="2">Uncharacterized protein</fullName>
    </submittedName>
</protein>
<dbReference type="InParanoid" id="G4Z6E1"/>
<dbReference type="GeneID" id="20646082"/>
<evidence type="ECO:0000256" key="1">
    <source>
        <dbReference type="SAM" id="MobiDB-lite"/>
    </source>
</evidence>
<keyword evidence="3" id="KW-1185">Reference proteome</keyword>
<proteinExistence type="predicted"/>
<dbReference type="Proteomes" id="UP000002640">
    <property type="component" value="Unassembled WGS sequence"/>
</dbReference>